<evidence type="ECO:0000256" key="1">
    <source>
        <dbReference type="ARBA" id="ARBA00001933"/>
    </source>
</evidence>
<keyword evidence="4 7" id="KW-0663">Pyridoxal phosphate</keyword>
<evidence type="ECO:0000256" key="3">
    <source>
        <dbReference type="ARBA" id="ARBA00008981"/>
    </source>
</evidence>
<keyword evidence="6 7" id="KW-0627">Porphyrin biosynthesis</keyword>
<evidence type="ECO:0000256" key="2">
    <source>
        <dbReference type="ARBA" id="ARBA00004819"/>
    </source>
</evidence>
<comment type="pathway">
    <text evidence="2">Porphyrin-containing compound metabolism; protoporphyrin-IX biosynthesis; 5-aminolevulinate from L-glutamyl-tRNA(Glu): step 2/2.</text>
</comment>
<dbReference type="GO" id="GO:0005737">
    <property type="term" value="C:cytoplasm"/>
    <property type="evidence" value="ECO:0007669"/>
    <property type="project" value="UniProtKB-SubCell"/>
</dbReference>
<organism evidence="8 9">
    <name type="scientific">Undibacterium baiyunense</name>
    <dbReference type="NCBI Taxonomy" id="2828731"/>
    <lineage>
        <taxon>Bacteria</taxon>
        <taxon>Pseudomonadati</taxon>
        <taxon>Pseudomonadota</taxon>
        <taxon>Betaproteobacteria</taxon>
        <taxon>Burkholderiales</taxon>
        <taxon>Oxalobacteraceae</taxon>
        <taxon>Undibacterium</taxon>
    </lineage>
</organism>
<dbReference type="PROSITE" id="PS00600">
    <property type="entry name" value="AA_TRANSFER_CLASS_3"/>
    <property type="match status" value="1"/>
</dbReference>
<dbReference type="EMBL" id="JAGSPM010000007">
    <property type="protein sequence ID" value="MBR7747329.1"/>
    <property type="molecule type" value="Genomic_DNA"/>
</dbReference>
<dbReference type="NCBIfam" id="NF000818">
    <property type="entry name" value="PRK00062.1"/>
    <property type="match status" value="1"/>
</dbReference>
<dbReference type="Gene3D" id="3.90.1150.10">
    <property type="entry name" value="Aspartate Aminotransferase, domain 1"/>
    <property type="match status" value="1"/>
</dbReference>
<dbReference type="EC" id="5.4.3.8" evidence="7"/>
<comment type="caution">
    <text evidence="8">The sequence shown here is derived from an EMBL/GenBank/DDBJ whole genome shotgun (WGS) entry which is preliminary data.</text>
</comment>
<dbReference type="NCBIfam" id="TIGR00713">
    <property type="entry name" value="hemL"/>
    <property type="match status" value="1"/>
</dbReference>
<dbReference type="FunFam" id="3.40.640.10:FF:000021">
    <property type="entry name" value="Glutamate-1-semialdehyde 2,1-aminomutase"/>
    <property type="match status" value="1"/>
</dbReference>
<evidence type="ECO:0000256" key="7">
    <source>
        <dbReference type="HAMAP-Rule" id="MF_00375"/>
    </source>
</evidence>
<dbReference type="GO" id="GO:0030170">
    <property type="term" value="F:pyridoxal phosphate binding"/>
    <property type="evidence" value="ECO:0007669"/>
    <property type="project" value="InterPro"/>
</dbReference>
<comment type="subunit">
    <text evidence="7">Homodimer.</text>
</comment>
<dbReference type="PANTHER" id="PTHR43713:SF3">
    <property type="entry name" value="GLUTAMATE-1-SEMIALDEHYDE 2,1-AMINOMUTASE 1, CHLOROPLASTIC-RELATED"/>
    <property type="match status" value="1"/>
</dbReference>
<dbReference type="InterPro" id="IPR015422">
    <property type="entry name" value="PyrdxlP-dep_Trfase_small"/>
</dbReference>
<dbReference type="InterPro" id="IPR049704">
    <property type="entry name" value="Aminotrans_3_PPA_site"/>
</dbReference>
<gene>
    <name evidence="7 8" type="primary">hemL</name>
    <name evidence="8" type="ORF">KDM92_12120</name>
</gene>
<dbReference type="Proteomes" id="UP000680158">
    <property type="component" value="Unassembled WGS sequence"/>
</dbReference>
<dbReference type="Gene3D" id="3.40.640.10">
    <property type="entry name" value="Type I PLP-dependent aspartate aminotransferase-like (Major domain)"/>
    <property type="match status" value="1"/>
</dbReference>
<dbReference type="GO" id="GO:0008483">
    <property type="term" value="F:transaminase activity"/>
    <property type="evidence" value="ECO:0007669"/>
    <property type="project" value="InterPro"/>
</dbReference>
<dbReference type="RefSeq" id="WP_212684734.1">
    <property type="nucleotide sequence ID" value="NZ_JAGSPM010000007.1"/>
</dbReference>
<dbReference type="InterPro" id="IPR005814">
    <property type="entry name" value="Aminotrans_3"/>
</dbReference>
<evidence type="ECO:0000313" key="9">
    <source>
        <dbReference type="Proteomes" id="UP000680158"/>
    </source>
</evidence>
<evidence type="ECO:0000256" key="5">
    <source>
        <dbReference type="ARBA" id="ARBA00023235"/>
    </source>
</evidence>
<dbReference type="GO" id="GO:0042286">
    <property type="term" value="F:glutamate-1-semialdehyde 2,1-aminomutase activity"/>
    <property type="evidence" value="ECO:0007669"/>
    <property type="project" value="UniProtKB-UniRule"/>
</dbReference>
<name>A0A941DEL6_9BURK</name>
<dbReference type="InterPro" id="IPR015424">
    <property type="entry name" value="PyrdxlP-dep_Trfase"/>
</dbReference>
<comment type="cofactor">
    <cofactor evidence="1 7">
        <name>pyridoxal 5'-phosphate</name>
        <dbReference type="ChEBI" id="CHEBI:597326"/>
    </cofactor>
</comment>
<dbReference type="AlphaFoldDB" id="A0A941DEL6"/>
<feature type="modified residue" description="N6-(pyridoxal phosphate)lysine" evidence="7">
    <location>
        <position position="265"/>
    </location>
</feature>
<evidence type="ECO:0000256" key="6">
    <source>
        <dbReference type="ARBA" id="ARBA00023244"/>
    </source>
</evidence>
<reference evidence="8 9" key="1">
    <citation type="submission" date="2021-04" db="EMBL/GenBank/DDBJ databases">
        <title>novel species isolated from subtropical streams in China.</title>
        <authorList>
            <person name="Lu H."/>
        </authorList>
    </citation>
    <scope>NUCLEOTIDE SEQUENCE [LARGE SCALE GENOMIC DNA]</scope>
    <source>
        <strain evidence="8 9">BYS107W</strain>
    </source>
</reference>
<keyword evidence="5 7" id="KW-0413">Isomerase</keyword>
<accession>A0A941DEL6</accession>
<comment type="subcellular location">
    <subcellularLocation>
        <location evidence="7">Cytoplasm</location>
    </subcellularLocation>
</comment>
<dbReference type="Pfam" id="PF00202">
    <property type="entry name" value="Aminotran_3"/>
    <property type="match status" value="1"/>
</dbReference>
<dbReference type="InterPro" id="IPR004639">
    <property type="entry name" value="4pyrrol_synth_GluAld_NH2Trfase"/>
</dbReference>
<proteinExistence type="inferred from homology"/>
<dbReference type="SUPFAM" id="SSF53383">
    <property type="entry name" value="PLP-dependent transferases"/>
    <property type="match status" value="1"/>
</dbReference>
<evidence type="ECO:0000256" key="4">
    <source>
        <dbReference type="ARBA" id="ARBA00022898"/>
    </source>
</evidence>
<dbReference type="PANTHER" id="PTHR43713">
    <property type="entry name" value="GLUTAMATE-1-SEMIALDEHYDE 2,1-AMINOMUTASE"/>
    <property type="match status" value="1"/>
</dbReference>
<dbReference type="CDD" id="cd00610">
    <property type="entry name" value="OAT_like"/>
    <property type="match status" value="1"/>
</dbReference>
<evidence type="ECO:0000313" key="8">
    <source>
        <dbReference type="EMBL" id="MBR7747329.1"/>
    </source>
</evidence>
<keyword evidence="9" id="KW-1185">Reference proteome</keyword>
<dbReference type="InterPro" id="IPR015421">
    <property type="entry name" value="PyrdxlP-dep_Trfase_major"/>
</dbReference>
<sequence length="428" mass="45693">MSNNETLFQRAQITTPGGVNSPVRAFRSVGGTPRFIKKAQGAYFWDADDKRYIDYIGSWGPAILGHAHPEVISAVQQAASLGLSFGAPTEAEILMAEEICKLVPSIEQVRLVSSGTEATMSALRLARGATKRDKIIKFEGCYHGHADSLLVKAGSGLLTFGNPTSSGVPNDFTKHTLVLDYNDCTQLENAFKELGDQIACVIVEPVAGNMNLIKASDAFLQTMRRLCTEYGSILIFDEVMCGFRVALGGAQSIYNITPDLTALGKVIGGGLPVAAFGGKAEIMAHLAPLGGVYQAGTLSGNPVAVAAGLTTLKLIQAPDFYTNLTNQTQKLVGGLNAVAKELNIDFCADAIGGMFGIYFCKDVPNSFKQVMQADANKFKQFFHEMLELGIYLAPSAFEAGFVSAQHTNSVIETTISAARIALQKLTCK</sequence>
<comment type="similarity">
    <text evidence="3 7">Belongs to the class-III pyridoxal-phosphate-dependent aminotransferase family. HemL subfamily.</text>
</comment>
<protein>
    <recommendedName>
        <fullName evidence="7">Glutamate-1-semialdehyde 2,1-aminomutase</fullName>
        <shortName evidence="7">GSA</shortName>
        <ecNumber evidence="7">5.4.3.8</ecNumber>
    </recommendedName>
    <alternativeName>
        <fullName evidence="7">Glutamate-1-semialdehyde aminotransferase</fullName>
        <shortName evidence="7">GSA-AT</shortName>
    </alternativeName>
</protein>
<keyword evidence="7" id="KW-0963">Cytoplasm</keyword>
<dbReference type="GO" id="GO:0006782">
    <property type="term" value="P:protoporphyrinogen IX biosynthetic process"/>
    <property type="evidence" value="ECO:0007669"/>
    <property type="project" value="UniProtKB-UniRule"/>
</dbReference>
<dbReference type="HAMAP" id="MF_00375">
    <property type="entry name" value="HemL_aminotrans_3"/>
    <property type="match status" value="1"/>
</dbReference>
<comment type="catalytic activity">
    <reaction evidence="7">
        <text>(S)-4-amino-5-oxopentanoate = 5-aminolevulinate</text>
        <dbReference type="Rhea" id="RHEA:14265"/>
        <dbReference type="ChEBI" id="CHEBI:57501"/>
        <dbReference type="ChEBI" id="CHEBI:356416"/>
        <dbReference type="EC" id="5.4.3.8"/>
    </reaction>
</comment>